<evidence type="ECO:0000313" key="10">
    <source>
        <dbReference type="EMBL" id="MBP2025953.1"/>
    </source>
</evidence>
<dbReference type="Proteomes" id="UP001519306">
    <property type="component" value="Unassembled WGS sequence"/>
</dbReference>
<keyword evidence="2 8" id="KW-0963">Cytoplasm</keyword>
<dbReference type="InterPro" id="IPR012094">
    <property type="entry name" value="tRNA_Ile_lys_synt"/>
</dbReference>
<comment type="catalytic activity">
    <reaction evidence="7 8">
        <text>cytidine(34) in tRNA(Ile2) + L-lysine + ATP = lysidine(34) in tRNA(Ile2) + AMP + diphosphate + H(+)</text>
        <dbReference type="Rhea" id="RHEA:43744"/>
        <dbReference type="Rhea" id="RHEA-COMP:10625"/>
        <dbReference type="Rhea" id="RHEA-COMP:10670"/>
        <dbReference type="ChEBI" id="CHEBI:15378"/>
        <dbReference type="ChEBI" id="CHEBI:30616"/>
        <dbReference type="ChEBI" id="CHEBI:32551"/>
        <dbReference type="ChEBI" id="CHEBI:33019"/>
        <dbReference type="ChEBI" id="CHEBI:82748"/>
        <dbReference type="ChEBI" id="CHEBI:83665"/>
        <dbReference type="ChEBI" id="CHEBI:456215"/>
        <dbReference type="EC" id="6.3.4.19"/>
    </reaction>
</comment>
<keyword evidence="3 8" id="KW-0436">Ligase</keyword>
<feature type="domain" description="Lysidine-tRNA(Ile) synthetase C-terminal" evidence="9">
    <location>
        <begin position="368"/>
        <end position="440"/>
    </location>
</feature>
<comment type="subcellular location">
    <subcellularLocation>
        <location evidence="1 8">Cytoplasm</location>
    </subcellularLocation>
</comment>
<dbReference type="PANTHER" id="PTHR43033:SF1">
    <property type="entry name" value="TRNA(ILE)-LYSIDINE SYNTHASE-RELATED"/>
    <property type="match status" value="1"/>
</dbReference>
<comment type="domain">
    <text evidence="8">The N-terminal region contains the highly conserved SGGXDS motif, predicted to be a P-loop motif involved in ATP binding.</text>
</comment>
<evidence type="ECO:0000259" key="9">
    <source>
        <dbReference type="SMART" id="SM00977"/>
    </source>
</evidence>
<dbReference type="SUPFAM" id="SSF82829">
    <property type="entry name" value="MesJ substrate recognition domain-like"/>
    <property type="match status" value="1"/>
</dbReference>
<evidence type="ECO:0000313" key="11">
    <source>
        <dbReference type="Proteomes" id="UP001519306"/>
    </source>
</evidence>
<dbReference type="NCBIfam" id="TIGR02432">
    <property type="entry name" value="lysidine_TilS_N"/>
    <property type="match status" value="1"/>
</dbReference>
<dbReference type="InterPro" id="IPR012795">
    <property type="entry name" value="tRNA_Ile_lys_synt_N"/>
</dbReference>
<dbReference type="Pfam" id="PF01171">
    <property type="entry name" value="ATP_bind_3"/>
    <property type="match status" value="1"/>
</dbReference>
<keyword evidence="6 8" id="KW-0067">ATP-binding</keyword>
<dbReference type="SUPFAM" id="SSF52402">
    <property type="entry name" value="Adenine nucleotide alpha hydrolases-like"/>
    <property type="match status" value="1"/>
</dbReference>
<organism evidence="10 11">
    <name type="scientific">Peptoniphilus stercorisuis</name>
    <dbReference type="NCBI Taxonomy" id="1436965"/>
    <lineage>
        <taxon>Bacteria</taxon>
        <taxon>Bacillati</taxon>
        <taxon>Bacillota</taxon>
        <taxon>Tissierellia</taxon>
        <taxon>Tissierellales</taxon>
        <taxon>Peptoniphilaceae</taxon>
        <taxon>Peptoniphilus</taxon>
    </lineage>
</organism>
<feature type="binding site" evidence="8">
    <location>
        <begin position="28"/>
        <end position="33"/>
    </location>
    <ligand>
        <name>ATP</name>
        <dbReference type="ChEBI" id="CHEBI:30616"/>
    </ligand>
</feature>
<evidence type="ECO:0000256" key="8">
    <source>
        <dbReference type="HAMAP-Rule" id="MF_01161"/>
    </source>
</evidence>
<dbReference type="SMART" id="SM00977">
    <property type="entry name" value="TilS_C"/>
    <property type="match status" value="1"/>
</dbReference>
<comment type="function">
    <text evidence="8">Ligates lysine onto the cytidine present at position 34 of the AUA codon-specific tRNA(Ile) that contains the anticodon CAU, in an ATP-dependent manner. Cytidine is converted to lysidine, thus changing the amino acid specificity of the tRNA from methionine to isoleucine.</text>
</comment>
<reference evidence="10 11" key="1">
    <citation type="submission" date="2021-03" db="EMBL/GenBank/DDBJ databases">
        <title>Genomic Encyclopedia of Type Strains, Phase IV (KMG-IV): sequencing the most valuable type-strain genomes for metagenomic binning, comparative biology and taxonomic classification.</title>
        <authorList>
            <person name="Goeker M."/>
        </authorList>
    </citation>
    <scope>NUCLEOTIDE SEQUENCE [LARGE SCALE GENOMIC DNA]</scope>
    <source>
        <strain evidence="10 11">DSM 27563</strain>
    </source>
</reference>
<evidence type="ECO:0000256" key="1">
    <source>
        <dbReference type="ARBA" id="ARBA00004496"/>
    </source>
</evidence>
<evidence type="ECO:0000256" key="5">
    <source>
        <dbReference type="ARBA" id="ARBA00022741"/>
    </source>
</evidence>
<evidence type="ECO:0000256" key="4">
    <source>
        <dbReference type="ARBA" id="ARBA00022694"/>
    </source>
</evidence>
<dbReference type="HAMAP" id="MF_01161">
    <property type="entry name" value="tRNA_Ile_lys_synt"/>
    <property type="match status" value="1"/>
</dbReference>
<proteinExistence type="inferred from homology"/>
<dbReference type="Pfam" id="PF11734">
    <property type="entry name" value="TilS_C"/>
    <property type="match status" value="1"/>
</dbReference>
<dbReference type="InterPro" id="IPR020825">
    <property type="entry name" value="Phe-tRNA_synthase-like_B3/B4"/>
</dbReference>
<dbReference type="NCBIfam" id="TIGR02433">
    <property type="entry name" value="lysidine_TilS_C"/>
    <property type="match status" value="1"/>
</dbReference>
<dbReference type="PANTHER" id="PTHR43033">
    <property type="entry name" value="TRNA(ILE)-LYSIDINE SYNTHASE-RELATED"/>
    <property type="match status" value="1"/>
</dbReference>
<dbReference type="Gene3D" id="3.40.50.620">
    <property type="entry name" value="HUPs"/>
    <property type="match status" value="1"/>
</dbReference>
<dbReference type="EMBL" id="JAGGLJ010000016">
    <property type="protein sequence ID" value="MBP2025953.1"/>
    <property type="molecule type" value="Genomic_DNA"/>
</dbReference>
<evidence type="ECO:0000256" key="6">
    <source>
        <dbReference type="ARBA" id="ARBA00022840"/>
    </source>
</evidence>
<name>A0ABS4KDW4_9FIRM</name>
<keyword evidence="4 8" id="KW-0819">tRNA processing</keyword>
<sequence>MAINKKFKENIEKFNMLNYKDRIIAAVSGGADSIFLLENLNELKEEYNLEIIVAHVNHGVRDTAKRDEDFVIKRAKELNLKCEVLHVNMDEYAIEHKISSEEAGRFLRYNFFRSLASKNSKIFLAHNANDQAETVLFRIIRGTGIEGLSAMDFIDRDLYRPMLNIKRDEIEEYIEENNINFVQDETNFEDIYSRNKLRLNVIPYIEDNFNENFTDSLIRLSQISKSNFKFVNKITRDLFLKNYKDNKLYIKNLKDLDEYILSEIVREFLKNEINTLEGISSKNISDVVLLIQKAVNSKINLPGDLNLILSYDYIYLAREIGKVEIEEQVLNLGKNKTHFGNIYVAKSNLYRADDNMISIDANKIKGNLKIRNRRDGDKFMPFGMNKYKKLKNFFIDEKIDRYKRDLVPIIYDDEEIIWVVPYRTSEKYIIDKNTKEIINISLEVKDEGN</sequence>
<dbReference type="GO" id="GO:0032267">
    <property type="term" value="F:tRNA(Ile)-lysidine synthase activity"/>
    <property type="evidence" value="ECO:0007669"/>
    <property type="project" value="UniProtKB-EC"/>
</dbReference>
<dbReference type="CDD" id="cd01992">
    <property type="entry name" value="TilS_N"/>
    <property type="match status" value="1"/>
</dbReference>
<comment type="similarity">
    <text evidence="8">Belongs to the tRNA(Ile)-lysidine synthase family.</text>
</comment>
<accession>A0ABS4KDW4</accession>
<gene>
    <name evidence="8" type="primary">tilS</name>
    <name evidence="10" type="ORF">J2Z71_001505</name>
</gene>
<dbReference type="RefSeq" id="WP_210061709.1">
    <property type="nucleotide sequence ID" value="NZ_JAGGLJ010000016.1"/>
</dbReference>
<protein>
    <recommendedName>
        <fullName evidence="8">tRNA(Ile)-lysidine synthase</fullName>
        <ecNumber evidence="8">6.3.4.19</ecNumber>
    </recommendedName>
    <alternativeName>
        <fullName evidence="8">tRNA(Ile)-2-lysyl-cytidine synthase</fullName>
    </alternativeName>
    <alternativeName>
        <fullName evidence="8">tRNA(Ile)-lysidine synthetase</fullName>
    </alternativeName>
</protein>
<dbReference type="InterPro" id="IPR014729">
    <property type="entry name" value="Rossmann-like_a/b/a_fold"/>
</dbReference>
<dbReference type="EC" id="6.3.4.19" evidence="8"/>
<dbReference type="SUPFAM" id="SSF56037">
    <property type="entry name" value="PheT/TilS domain"/>
    <property type="match status" value="1"/>
</dbReference>
<evidence type="ECO:0000256" key="7">
    <source>
        <dbReference type="ARBA" id="ARBA00048539"/>
    </source>
</evidence>
<evidence type="ECO:0000256" key="2">
    <source>
        <dbReference type="ARBA" id="ARBA00022490"/>
    </source>
</evidence>
<comment type="caution">
    <text evidence="10">The sequence shown here is derived from an EMBL/GenBank/DDBJ whole genome shotgun (WGS) entry which is preliminary data.</text>
</comment>
<keyword evidence="5 8" id="KW-0547">Nucleotide-binding</keyword>
<dbReference type="Gene3D" id="3.50.40.10">
    <property type="entry name" value="Phenylalanyl-trna Synthetase, Chain B, domain 3"/>
    <property type="match status" value="1"/>
</dbReference>
<dbReference type="InterPro" id="IPR012796">
    <property type="entry name" value="Lysidine-tRNA-synth_C"/>
</dbReference>
<keyword evidence="11" id="KW-1185">Reference proteome</keyword>
<dbReference type="InterPro" id="IPR011063">
    <property type="entry name" value="TilS/TtcA_N"/>
</dbReference>
<evidence type="ECO:0000256" key="3">
    <source>
        <dbReference type="ARBA" id="ARBA00022598"/>
    </source>
</evidence>